<evidence type="ECO:0000313" key="3">
    <source>
        <dbReference type="Proteomes" id="UP001597079"/>
    </source>
</evidence>
<keyword evidence="3" id="KW-1185">Reference proteome</keyword>
<reference evidence="3" key="1">
    <citation type="journal article" date="2019" name="Int. J. Syst. Evol. Microbiol.">
        <title>The Global Catalogue of Microorganisms (GCM) 10K type strain sequencing project: providing services to taxonomists for standard genome sequencing and annotation.</title>
        <authorList>
            <consortium name="The Broad Institute Genomics Platform"/>
            <consortium name="The Broad Institute Genome Sequencing Center for Infectious Disease"/>
            <person name="Wu L."/>
            <person name="Ma J."/>
        </authorList>
    </citation>
    <scope>NUCLEOTIDE SEQUENCE [LARGE SCALE GENOMIC DNA]</scope>
    <source>
        <strain evidence="3">CGMCC 1.12286</strain>
    </source>
</reference>
<evidence type="ECO:0000259" key="1">
    <source>
        <dbReference type="Pfam" id="PF20038"/>
    </source>
</evidence>
<organism evidence="2 3">
    <name type="scientific">Alicyclobacillus fodiniaquatilis</name>
    <dbReference type="NCBI Taxonomy" id="1661150"/>
    <lineage>
        <taxon>Bacteria</taxon>
        <taxon>Bacillati</taxon>
        <taxon>Bacillota</taxon>
        <taxon>Bacilli</taxon>
        <taxon>Bacillales</taxon>
        <taxon>Alicyclobacillaceae</taxon>
        <taxon>Alicyclobacillus</taxon>
    </lineage>
</organism>
<dbReference type="InterPro" id="IPR045403">
    <property type="entry name" value="HTH_59_Firmicutes_type"/>
</dbReference>
<dbReference type="Pfam" id="PF20038">
    <property type="entry name" value="HTH_59"/>
    <property type="match status" value="1"/>
</dbReference>
<accession>A0ABW4JJ27</accession>
<proteinExistence type="predicted"/>
<dbReference type="Proteomes" id="UP001597079">
    <property type="component" value="Unassembled WGS sequence"/>
</dbReference>
<sequence>MKKQVTTHDCLYEVITITEAAKIWDKAVSTLRHRLLDERFPSDGYRKSDKLILIKRSAMIEVYGEPKKQSLTSNE</sequence>
<dbReference type="RefSeq" id="WP_377944185.1">
    <property type="nucleotide sequence ID" value="NZ_JBHUCX010000045.1"/>
</dbReference>
<feature type="domain" description="Helix-turn-helix" evidence="1">
    <location>
        <begin position="11"/>
        <end position="67"/>
    </location>
</feature>
<dbReference type="EMBL" id="JBHUCX010000045">
    <property type="protein sequence ID" value="MFD1676289.1"/>
    <property type="molecule type" value="Genomic_DNA"/>
</dbReference>
<name>A0ABW4JJ27_9BACL</name>
<gene>
    <name evidence="2" type="ORF">ACFSB2_16410</name>
</gene>
<evidence type="ECO:0000313" key="2">
    <source>
        <dbReference type="EMBL" id="MFD1676289.1"/>
    </source>
</evidence>
<comment type="caution">
    <text evidence="2">The sequence shown here is derived from an EMBL/GenBank/DDBJ whole genome shotgun (WGS) entry which is preliminary data.</text>
</comment>
<protein>
    <submittedName>
        <fullName evidence="2">Helix-turn-helix domain-containing protein</fullName>
    </submittedName>
</protein>